<organism evidence="6 7">
    <name type="scientific">Sparassis crispa</name>
    <dbReference type="NCBI Taxonomy" id="139825"/>
    <lineage>
        <taxon>Eukaryota</taxon>
        <taxon>Fungi</taxon>
        <taxon>Dikarya</taxon>
        <taxon>Basidiomycota</taxon>
        <taxon>Agaricomycotina</taxon>
        <taxon>Agaricomycetes</taxon>
        <taxon>Polyporales</taxon>
        <taxon>Sparassidaceae</taxon>
        <taxon>Sparassis</taxon>
    </lineage>
</organism>
<feature type="signal peptide" evidence="4">
    <location>
        <begin position="1"/>
        <end position="22"/>
    </location>
</feature>
<evidence type="ECO:0000256" key="3">
    <source>
        <dbReference type="SAM" id="Phobius"/>
    </source>
</evidence>
<reference evidence="6 7" key="1">
    <citation type="journal article" date="2018" name="Sci. Rep.">
        <title>Genome sequence of the cauliflower mushroom Sparassis crispa (Hanabiratake) and its association with beneficial usage.</title>
        <authorList>
            <person name="Kiyama R."/>
            <person name="Furutani Y."/>
            <person name="Kawaguchi K."/>
            <person name="Nakanishi T."/>
        </authorList>
    </citation>
    <scope>NUCLEOTIDE SEQUENCE [LARGE SCALE GENOMIC DNA]</scope>
</reference>
<keyword evidence="3" id="KW-1133">Transmembrane helix</keyword>
<comment type="caution">
    <text evidence="6">The sequence shown here is derived from an EMBL/GenBank/DDBJ whole genome shotgun (WGS) entry which is preliminary data.</text>
</comment>
<gene>
    <name evidence="6" type="ORF">SCP_0506270</name>
</gene>
<evidence type="ECO:0000259" key="5">
    <source>
        <dbReference type="PROSITE" id="PS51767"/>
    </source>
</evidence>
<sequence length="623" mass="66796">MFGFFSKLIFSAFLLLSSGALRLPLEHRGASAISPTVTVNQTNANSYYGLTYVGSIYTVTVHIQGAPYHVALGTGSSDLWVDATLPGIVNTGYNYSSTYADGSPVAGPIVLGNVSLGGYTVEGQALVSSVASNYTVHGIIDGSLGLGPSNYSLIHRILGNTSYDGTPFMNNVFDYGSDQDPYFTVLLARPDFVDSPGGNFTISELVDEYAAISEAPKVPVVADSWLTFLDGIYVNGEFLTGHSGGLNGTPWIAPNANQTFAVVDTGTTTTGAPPYYVDAMYGGVPGAKFVAEFGGYELPCTTKLNISMKFGEAIYPIDPLDAIMPRIASDGSVYCVGSIVYNPKSSGTDFLLGDTFLRNIYALFHYGNWTNKAEYGPYMQFLSITDSNKAWGQFEGLNTLRIMDFKSQVSQISAPISSASSRVVPSIAVSSSLAISSTNIPSTASAASREAALTSPSGVITSNVPLATSSLDPTTHSRSTTLYLPIASSETAENFPESVTHEDPAPTGIRANRMTSLRRPHFTARPEEEPEEHEELLSALVSTTSSPVVDTSQLARNAYIIIGLVIMTLLVLVAIVAKLVLDGRIPRYHAVRNMEYPPAPFNDQPYQPNEDSRVPYNDRARRH</sequence>
<proteinExistence type="inferred from homology"/>
<accession>A0A401GN00</accession>
<keyword evidence="3" id="KW-0472">Membrane</keyword>
<dbReference type="GeneID" id="38780489"/>
<keyword evidence="6" id="KW-0378">Hydrolase</keyword>
<keyword evidence="6" id="KW-0645">Protease</keyword>
<keyword evidence="7" id="KW-1185">Reference proteome</keyword>
<feature type="transmembrane region" description="Helical" evidence="3">
    <location>
        <begin position="558"/>
        <end position="581"/>
    </location>
</feature>
<dbReference type="Gene3D" id="2.40.70.10">
    <property type="entry name" value="Acid Proteases"/>
    <property type="match status" value="2"/>
</dbReference>
<evidence type="ECO:0000256" key="1">
    <source>
        <dbReference type="ARBA" id="ARBA00007447"/>
    </source>
</evidence>
<dbReference type="Pfam" id="PF00026">
    <property type="entry name" value="Asp"/>
    <property type="match status" value="1"/>
</dbReference>
<comment type="similarity">
    <text evidence="1">Belongs to the peptidase A1 family.</text>
</comment>
<feature type="chain" id="PRO_5019103650" evidence="4">
    <location>
        <begin position="23"/>
        <end position="623"/>
    </location>
</feature>
<name>A0A401GN00_9APHY</name>
<dbReference type="InterPro" id="IPR001461">
    <property type="entry name" value="Aspartic_peptidase_A1"/>
</dbReference>
<evidence type="ECO:0000313" key="7">
    <source>
        <dbReference type="Proteomes" id="UP000287166"/>
    </source>
</evidence>
<feature type="domain" description="Peptidase A1" evidence="5">
    <location>
        <begin position="57"/>
        <end position="374"/>
    </location>
</feature>
<dbReference type="InParanoid" id="A0A401GN00"/>
<keyword evidence="4" id="KW-0732">Signal</keyword>
<keyword evidence="3" id="KW-0812">Transmembrane</keyword>
<dbReference type="AlphaFoldDB" id="A0A401GN00"/>
<dbReference type="CDD" id="cd05471">
    <property type="entry name" value="pepsin_like"/>
    <property type="match status" value="1"/>
</dbReference>
<dbReference type="RefSeq" id="XP_027614485.1">
    <property type="nucleotide sequence ID" value="XM_027758684.1"/>
</dbReference>
<dbReference type="InterPro" id="IPR021109">
    <property type="entry name" value="Peptidase_aspartic_dom_sf"/>
</dbReference>
<dbReference type="EMBL" id="BFAD01000005">
    <property type="protein sequence ID" value="GBE83572.1"/>
    <property type="molecule type" value="Genomic_DNA"/>
</dbReference>
<dbReference type="PANTHER" id="PTHR47966:SF51">
    <property type="entry name" value="BETA-SITE APP-CLEAVING ENZYME, ISOFORM A-RELATED"/>
    <property type="match status" value="1"/>
</dbReference>
<dbReference type="SUPFAM" id="SSF50630">
    <property type="entry name" value="Acid proteases"/>
    <property type="match status" value="1"/>
</dbReference>
<dbReference type="InterPro" id="IPR034164">
    <property type="entry name" value="Pepsin-like_dom"/>
</dbReference>
<feature type="compositionally biased region" description="Basic and acidic residues" evidence="2">
    <location>
        <begin position="610"/>
        <end position="623"/>
    </location>
</feature>
<protein>
    <submittedName>
        <fullName evidence="6">Acid protease</fullName>
    </submittedName>
</protein>
<dbReference type="GO" id="GO:0006508">
    <property type="term" value="P:proteolysis"/>
    <property type="evidence" value="ECO:0007669"/>
    <property type="project" value="UniProtKB-KW"/>
</dbReference>
<evidence type="ECO:0000256" key="4">
    <source>
        <dbReference type="SAM" id="SignalP"/>
    </source>
</evidence>
<dbReference type="Proteomes" id="UP000287166">
    <property type="component" value="Unassembled WGS sequence"/>
</dbReference>
<dbReference type="PRINTS" id="PR00792">
    <property type="entry name" value="PEPSIN"/>
</dbReference>
<feature type="region of interest" description="Disordered" evidence="2">
    <location>
        <begin position="598"/>
        <end position="623"/>
    </location>
</feature>
<dbReference type="GO" id="GO:0004190">
    <property type="term" value="F:aspartic-type endopeptidase activity"/>
    <property type="evidence" value="ECO:0007669"/>
    <property type="project" value="InterPro"/>
</dbReference>
<dbReference type="PANTHER" id="PTHR47966">
    <property type="entry name" value="BETA-SITE APP-CLEAVING ENZYME, ISOFORM A-RELATED"/>
    <property type="match status" value="1"/>
</dbReference>
<dbReference type="InterPro" id="IPR033121">
    <property type="entry name" value="PEPTIDASE_A1"/>
</dbReference>
<evidence type="ECO:0000313" key="6">
    <source>
        <dbReference type="EMBL" id="GBE83572.1"/>
    </source>
</evidence>
<dbReference type="PROSITE" id="PS51767">
    <property type="entry name" value="PEPTIDASE_A1"/>
    <property type="match status" value="1"/>
</dbReference>
<evidence type="ECO:0000256" key="2">
    <source>
        <dbReference type="SAM" id="MobiDB-lite"/>
    </source>
</evidence>
<dbReference type="STRING" id="139825.A0A401GN00"/>
<dbReference type="OrthoDB" id="771136at2759"/>